<feature type="transmembrane region" description="Helical" evidence="1">
    <location>
        <begin position="309"/>
        <end position="332"/>
    </location>
</feature>
<evidence type="ECO:0000256" key="1">
    <source>
        <dbReference type="SAM" id="Phobius"/>
    </source>
</evidence>
<dbReference type="EMBL" id="JARJCW010000126">
    <property type="protein sequence ID" value="KAJ7191921.1"/>
    <property type="molecule type" value="Genomic_DNA"/>
</dbReference>
<dbReference type="Proteomes" id="UP001219525">
    <property type="component" value="Unassembled WGS sequence"/>
</dbReference>
<reference evidence="2" key="1">
    <citation type="submission" date="2023-03" db="EMBL/GenBank/DDBJ databases">
        <title>Massive genome expansion in bonnet fungi (Mycena s.s.) driven by repeated elements and novel gene families across ecological guilds.</title>
        <authorList>
            <consortium name="Lawrence Berkeley National Laboratory"/>
            <person name="Harder C.B."/>
            <person name="Miyauchi S."/>
            <person name="Viragh M."/>
            <person name="Kuo A."/>
            <person name="Thoen E."/>
            <person name="Andreopoulos B."/>
            <person name="Lu D."/>
            <person name="Skrede I."/>
            <person name="Drula E."/>
            <person name="Henrissat B."/>
            <person name="Morin E."/>
            <person name="Kohler A."/>
            <person name="Barry K."/>
            <person name="LaButti K."/>
            <person name="Morin E."/>
            <person name="Salamov A."/>
            <person name="Lipzen A."/>
            <person name="Mereny Z."/>
            <person name="Hegedus B."/>
            <person name="Baldrian P."/>
            <person name="Stursova M."/>
            <person name="Weitz H."/>
            <person name="Taylor A."/>
            <person name="Grigoriev I.V."/>
            <person name="Nagy L.G."/>
            <person name="Martin F."/>
            <person name="Kauserud H."/>
        </authorList>
    </citation>
    <scope>NUCLEOTIDE SEQUENCE</scope>
    <source>
        <strain evidence="2">9144</strain>
    </source>
</reference>
<keyword evidence="3" id="KW-1185">Reference proteome</keyword>
<dbReference type="PANTHER" id="PTHR35043">
    <property type="entry name" value="TRANSCRIPTION FACTOR DOMAIN-CONTAINING PROTEIN"/>
    <property type="match status" value="1"/>
</dbReference>
<keyword evidence="1" id="KW-1133">Transmembrane helix</keyword>
<gene>
    <name evidence="2" type="ORF">GGX14DRAFT_578513</name>
</gene>
<keyword evidence="1" id="KW-0472">Membrane</keyword>
<feature type="transmembrane region" description="Helical" evidence="1">
    <location>
        <begin position="44"/>
        <end position="60"/>
    </location>
</feature>
<accession>A0AAD6UPS5</accession>
<evidence type="ECO:0000313" key="3">
    <source>
        <dbReference type="Proteomes" id="UP001219525"/>
    </source>
</evidence>
<sequence>MLRLLFLAQQFSKGSGAAQAYTLDSRAASDSCNDINSCRRLFDIVWGCLTTIFACTWVSVHPNVPPPDQSMLALLWRRLRLMVLAIFVPEIIVGFAARQFLVARAFSKKRDVSITHGFFFSMGGFVSQAGHPIATSNQLEHPEYYLTAIKQVKRSHIMDKSKGDALSKGVALAQGLWFTTQCLARVSQHLPFTALEVATLAFAVVNVFIWVLWWGKPLDAQQPIPVGPPEELPEAPNLLALRGSTDWRQKLSGYYPRYNPLMATSVPIFWSGEHPNQTGFSIQCLIGTVFGAIHCTAWKANFPSAEELWIWRICSVLITGLPLFILLLGIIWDSLTEDVPFYDGLLNITSTLSFAAYMIARLFLLILPFTTLRALPRGAFRDVDWTVYIPHL</sequence>
<name>A0AAD6UPS5_9AGAR</name>
<evidence type="ECO:0000313" key="2">
    <source>
        <dbReference type="EMBL" id="KAJ7191921.1"/>
    </source>
</evidence>
<protein>
    <submittedName>
        <fullName evidence="2">Uncharacterized protein</fullName>
    </submittedName>
</protein>
<comment type="caution">
    <text evidence="2">The sequence shown here is derived from an EMBL/GenBank/DDBJ whole genome shotgun (WGS) entry which is preliminary data.</text>
</comment>
<proteinExistence type="predicted"/>
<feature type="transmembrane region" description="Helical" evidence="1">
    <location>
        <begin position="197"/>
        <end position="215"/>
    </location>
</feature>
<dbReference type="PANTHER" id="PTHR35043:SF7">
    <property type="entry name" value="TRANSCRIPTION FACTOR DOMAIN-CONTAINING PROTEIN"/>
    <property type="match status" value="1"/>
</dbReference>
<feature type="transmembrane region" description="Helical" evidence="1">
    <location>
        <begin position="81"/>
        <end position="101"/>
    </location>
</feature>
<dbReference type="AlphaFoldDB" id="A0AAD6UPS5"/>
<organism evidence="2 3">
    <name type="scientific">Mycena pura</name>
    <dbReference type="NCBI Taxonomy" id="153505"/>
    <lineage>
        <taxon>Eukaryota</taxon>
        <taxon>Fungi</taxon>
        <taxon>Dikarya</taxon>
        <taxon>Basidiomycota</taxon>
        <taxon>Agaricomycotina</taxon>
        <taxon>Agaricomycetes</taxon>
        <taxon>Agaricomycetidae</taxon>
        <taxon>Agaricales</taxon>
        <taxon>Marasmiineae</taxon>
        <taxon>Mycenaceae</taxon>
        <taxon>Mycena</taxon>
    </lineage>
</organism>
<feature type="transmembrane region" description="Helical" evidence="1">
    <location>
        <begin position="352"/>
        <end position="372"/>
    </location>
</feature>
<keyword evidence="1" id="KW-0812">Transmembrane</keyword>